<reference evidence="2" key="1">
    <citation type="submission" date="2025-08" db="UniProtKB">
        <authorList>
            <consortium name="RefSeq"/>
        </authorList>
    </citation>
    <scope>IDENTIFICATION</scope>
</reference>
<dbReference type="RefSeq" id="XP_008481930.1">
    <property type="nucleotide sequence ID" value="XM_008483708.1"/>
</dbReference>
<dbReference type="AlphaFoldDB" id="A0A1S3DHL0"/>
<keyword evidence="1" id="KW-1185">Reference proteome</keyword>
<dbReference type="InterPro" id="IPR043502">
    <property type="entry name" value="DNA/RNA_pol_sf"/>
</dbReference>
<dbReference type="GO" id="GO:0071897">
    <property type="term" value="P:DNA biosynthetic process"/>
    <property type="evidence" value="ECO:0007669"/>
    <property type="project" value="UniProtKB-ARBA"/>
</dbReference>
<proteinExistence type="predicted"/>
<feature type="non-terminal residue" evidence="2">
    <location>
        <position position="1"/>
    </location>
</feature>
<organism evidence="1 2">
    <name type="scientific">Diaphorina citri</name>
    <name type="common">Asian citrus psyllid</name>
    <dbReference type="NCBI Taxonomy" id="121845"/>
    <lineage>
        <taxon>Eukaryota</taxon>
        <taxon>Metazoa</taxon>
        <taxon>Ecdysozoa</taxon>
        <taxon>Arthropoda</taxon>
        <taxon>Hexapoda</taxon>
        <taxon>Insecta</taxon>
        <taxon>Pterygota</taxon>
        <taxon>Neoptera</taxon>
        <taxon>Paraneoptera</taxon>
        <taxon>Hemiptera</taxon>
        <taxon>Sternorrhyncha</taxon>
        <taxon>Psylloidea</taxon>
        <taxon>Psyllidae</taxon>
        <taxon>Diaphorininae</taxon>
        <taxon>Diaphorina</taxon>
    </lineage>
</organism>
<dbReference type="Gene3D" id="3.10.10.10">
    <property type="entry name" value="HIV Type 1 Reverse Transcriptase, subunit A, domain 1"/>
    <property type="match status" value="1"/>
</dbReference>
<dbReference type="Proteomes" id="UP000079169">
    <property type="component" value="Unplaced"/>
</dbReference>
<gene>
    <name evidence="2" type="primary">LOC103518629</name>
</gene>
<dbReference type="GeneID" id="103518629"/>
<dbReference type="SUPFAM" id="SSF56672">
    <property type="entry name" value="DNA/RNA polymerases"/>
    <property type="match status" value="1"/>
</dbReference>
<accession>A0A1S3DHL0</accession>
<evidence type="ECO:0000313" key="2">
    <source>
        <dbReference type="RefSeq" id="XP_008481930.1"/>
    </source>
</evidence>
<evidence type="ECO:0000313" key="1">
    <source>
        <dbReference type="Proteomes" id="UP000079169"/>
    </source>
</evidence>
<name>A0A1S3DHL0_DIACI</name>
<dbReference type="KEGG" id="dci:103518629"/>
<sequence>ADISLVPPTPQERRNKQSLELFAANGSRINTYGQRLLQLNIGLRRTYPFAFTIAEVMSPIIGADFLREYGIMVDIKNACLHDPLTNQRACASLVNTATSTISAMEPTIPTVIQNSIREYGVMAGSGGNPSKSTKGPNVFHHIITTGPPCFARPRRLAPDKYRAAKAEFEIMLQQGIVQPSKSPWASPLHMVPKKSGDWLTRTFSPNGNDCHDDNNLTLDFSMNTK</sequence>
<dbReference type="STRING" id="121845.A0A1S3DHL0"/>
<protein>
    <submittedName>
        <fullName evidence="2">Uncharacterized protein LOC103518629</fullName>
    </submittedName>
</protein>
<dbReference type="PaxDb" id="121845-A0A1S3DHL0"/>
<dbReference type="OMA" id="QHDVCHH"/>